<evidence type="ECO:0000259" key="1">
    <source>
        <dbReference type="Pfam" id="PF01048"/>
    </source>
</evidence>
<dbReference type="PANTHER" id="PTHR46832">
    <property type="entry name" value="5'-METHYLTHIOADENOSINE/S-ADENOSYLHOMOCYSTEINE NUCLEOSIDASE"/>
    <property type="match status" value="1"/>
</dbReference>
<accession>A0A1S1PKA6</accession>
<dbReference type="CDD" id="cd09008">
    <property type="entry name" value="MTAN"/>
    <property type="match status" value="1"/>
</dbReference>
<dbReference type="OrthoDB" id="44283at2"/>
<dbReference type="SUPFAM" id="SSF53167">
    <property type="entry name" value="Purine and uridine phosphorylases"/>
    <property type="match status" value="1"/>
</dbReference>
<dbReference type="GO" id="GO:0008930">
    <property type="term" value="F:methylthioadenosine nucleosidase activity"/>
    <property type="evidence" value="ECO:0007669"/>
    <property type="project" value="TreeGrafter"/>
</dbReference>
<organism evidence="2 3">
    <name type="scientific">Parafrankia soli</name>
    <dbReference type="NCBI Taxonomy" id="2599596"/>
    <lineage>
        <taxon>Bacteria</taxon>
        <taxon>Bacillati</taxon>
        <taxon>Actinomycetota</taxon>
        <taxon>Actinomycetes</taxon>
        <taxon>Frankiales</taxon>
        <taxon>Frankiaceae</taxon>
        <taxon>Parafrankia</taxon>
    </lineage>
</organism>
<comment type="caution">
    <text evidence="2">The sequence shown here is derived from an EMBL/GenBank/DDBJ whole genome shotgun (WGS) entry which is preliminary data.</text>
</comment>
<evidence type="ECO:0000313" key="2">
    <source>
        <dbReference type="EMBL" id="OHV20414.1"/>
    </source>
</evidence>
<name>A0A1S1PKA6_9ACTN</name>
<protein>
    <submittedName>
        <fullName evidence="2">Purine phosphorylase</fullName>
    </submittedName>
</protein>
<feature type="domain" description="Nucleoside phosphorylase" evidence="1">
    <location>
        <begin position="5"/>
        <end position="242"/>
    </location>
</feature>
<dbReference type="GO" id="GO:0019284">
    <property type="term" value="P:L-methionine salvage from S-adenosylmethionine"/>
    <property type="evidence" value="ECO:0007669"/>
    <property type="project" value="TreeGrafter"/>
</dbReference>
<sequence length="389" mass="40928">MSRRPVVILTALDLEYQAIRESLVDPRLHRHDQGTRFELGRLAGGSCRIALAHVGKGTHPAAVLAERAIAEFAPAALLFVGVAGALHEHIALGDVVVATHVYGFHGGTGEDDGLKARPRVWETSHAADQIARHIHRTGSWAQRPGAPAMLPDVHFGPIAAGEVVLNSRVSGLARWIREHYNDALAIEMEGAGVAQAGHLNRALPVVVIRGVSDRADGTKESTDRQRWQQRAVANAALFATALAEEISAEDDGAGRPAAKSTKGAAVREYVQSVHNENSGSGPVGVQAHTVHGGVVHVTGGARPPVDLPTALAEIRARFQAARAAGAVDEDTYAAADAELAVAEEALEDGTPQSHSRLQLALKKFKGLVGDVSDLAAKVTIVLALARSLP</sequence>
<dbReference type="GO" id="GO:0009116">
    <property type="term" value="P:nucleoside metabolic process"/>
    <property type="evidence" value="ECO:0007669"/>
    <property type="project" value="InterPro"/>
</dbReference>
<dbReference type="RefSeq" id="WP_071066772.1">
    <property type="nucleotide sequence ID" value="NZ_MAXA01000265.1"/>
</dbReference>
<reference evidence="3" key="1">
    <citation type="submission" date="2016-07" db="EMBL/GenBank/DDBJ databases">
        <title>Frankia sp. NRRL B-16219 Genome sequencing.</title>
        <authorList>
            <person name="Ghodhbane-Gtari F."/>
            <person name="Swanson E."/>
            <person name="Gueddou A."/>
            <person name="Louati M."/>
            <person name="Nouioui I."/>
            <person name="Hezbri K."/>
            <person name="Abebe-Akele F."/>
            <person name="Simpson S."/>
            <person name="Morris K."/>
            <person name="Thomas K."/>
            <person name="Gtari M."/>
            <person name="Tisa L.S."/>
        </authorList>
    </citation>
    <scope>NUCLEOTIDE SEQUENCE [LARGE SCALE GENOMIC DNA]</scope>
    <source>
        <strain evidence="3">NRRL B-16219</strain>
    </source>
</reference>
<evidence type="ECO:0000313" key="3">
    <source>
        <dbReference type="Proteomes" id="UP000179769"/>
    </source>
</evidence>
<dbReference type="Gene3D" id="3.40.50.1580">
    <property type="entry name" value="Nucleoside phosphorylase domain"/>
    <property type="match status" value="1"/>
</dbReference>
<dbReference type="GO" id="GO:0005829">
    <property type="term" value="C:cytosol"/>
    <property type="evidence" value="ECO:0007669"/>
    <property type="project" value="TreeGrafter"/>
</dbReference>
<dbReference type="AlphaFoldDB" id="A0A1S1PKA6"/>
<dbReference type="Pfam" id="PF01048">
    <property type="entry name" value="PNP_UDP_1"/>
    <property type="match status" value="1"/>
</dbReference>
<keyword evidence="3" id="KW-1185">Reference proteome</keyword>
<dbReference type="GO" id="GO:0008782">
    <property type="term" value="F:adenosylhomocysteine nucleosidase activity"/>
    <property type="evidence" value="ECO:0007669"/>
    <property type="project" value="TreeGrafter"/>
</dbReference>
<dbReference type="InterPro" id="IPR035994">
    <property type="entry name" value="Nucleoside_phosphorylase_sf"/>
</dbReference>
<gene>
    <name evidence="2" type="ORF">BBK14_28010</name>
</gene>
<proteinExistence type="predicted"/>
<dbReference type="EMBL" id="MAXA01000265">
    <property type="protein sequence ID" value="OHV20414.1"/>
    <property type="molecule type" value="Genomic_DNA"/>
</dbReference>
<dbReference type="InterPro" id="IPR000845">
    <property type="entry name" value="Nucleoside_phosphorylase_d"/>
</dbReference>
<dbReference type="Proteomes" id="UP000179769">
    <property type="component" value="Unassembled WGS sequence"/>
</dbReference>
<dbReference type="PANTHER" id="PTHR46832:SF1">
    <property type="entry name" value="5'-METHYLTHIOADENOSINE_S-ADENOSYLHOMOCYSTEINE NUCLEOSIDASE"/>
    <property type="match status" value="1"/>
</dbReference>